<feature type="chain" id="PRO_5038333251" description="Transcriptional regulator" evidence="1">
    <location>
        <begin position="24"/>
        <end position="329"/>
    </location>
</feature>
<reference evidence="2 3" key="1">
    <citation type="submission" date="2016-10" db="EMBL/GenBank/DDBJ databases">
        <authorList>
            <person name="de Groot N.N."/>
        </authorList>
    </citation>
    <scope>NUCLEOTIDE SEQUENCE [LARGE SCALE GENOMIC DNA]</scope>
    <source>
        <strain evidence="2 3">CGMCC 4.6533</strain>
    </source>
</reference>
<gene>
    <name evidence="2" type="ORF">SAMN05421869_13132</name>
</gene>
<dbReference type="AlphaFoldDB" id="A0A1G9N4F7"/>
<evidence type="ECO:0008006" key="4">
    <source>
        <dbReference type="Google" id="ProtNLM"/>
    </source>
</evidence>
<dbReference type="SUPFAM" id="SSF48452">
    <property type="entry name" value="TPR-like"/>
    <property type="match status" value="1"/>
</dbReference>
<keyword evidence="1" id="KW-0732">Signal</keyword>
<dbReference type="Proteomes" id="UP000199202">
    <property type="component" value="Unassembled WGS sequence"/>
</dbReference>
<feature type="signal peptide" evidence="1">
    <location>
        <begin position="1"/>
        <end position="23"/>
    </location>
</feature>
<evidence type="ECO:0000313" key="2">
    <source>
        <dbReference type="EMBL" id="SDL81273.1"/>
    </source>
</evidence>
<dbReference type="OrthoDB" id="3213425at2"/>
<keyword evidence="3" id="KW-1185">Reference proteome</keyword>
<name>A0A1G9N4F7_9ACTN</name>
<protein>
    <recommendedName>
        <fullName evidence="4">Transcriptional regulator</fullName>
    </recommendedName>
</protein>
<dbReference type="EMBL" id="FNDJ01000031">
    <property type="protein sequence ID" value="SDL81273.1"/>
    <property type="molecule type" value="Genomic_DNA"/>
</dbReference>
<evidence type="ECO:0000313" key="3">
    <source>
        <dbReference type="Proteomes" id="UP000199202"/>
    </source>
</evidence>
<dbReference type="InterPro" id="IPR011990">
    <property type="entry name" value="TPR-like_helical_dom_sf"/>
</dbReference>
<organism evidence="2 3">
    <name type="scientific">Nonomuraea jiangxiensis</name>
    <dbReference type="NCBI Taxonomy" id="633440"/>
    <lineage>
        <taxon>Bacteria</taxon>
        <taxon>Bacillati</taxon>
        <taxon>Actinomycetota</taxon>
        <taxon>Actinomycetes</taxon>
        <taxon>Streptosporangiales</taxon>
        <taxon>Streptosporangiaceae</taxon>
        <taxon>Nonomuraea</taxon>
    </lineage>
</organism>
<sequence length="329" mass="35439">MLNRRAVLTASAFTLAALTGLSAGGEEPPPRTRRGGAADVGRIRSTTRAFADLDDQYGGGHARPAVAAYLVRDVTPLLHGTSGRARPDLFRAAAELTYLAAYMAMDAGQHALAQRYYISSVRLAEEAGDLTLRATGLRSMAVQATELGHDREALALSEAAASSLRGYGPLRTLAWVTGMQAEAQAANGSRWDAFTLLRHTEKQLERADSLPESEWTGNYRRESFEHQTGLALTQLGDHATAARHYAASMDARRPVEGRTRALIGLRAAHAYVLAKDIEQAAVTVLNLGGDIGAISSARVRNQLRELRAAWQPYRANKLVAEADRLLVAG</sequence>
<dbReference type="STRING" id="633440.SAMN05421869_13132"/>
<evidence type="ECO:0000256" key="1">
    <source>
        <dbReference type="SAM" id="SignalP"/>
    </source>
</evidence>
<proteinExistence type="predicted"/>
<accession>A0A1G9N4F7</accession>